<dbReference type="STRING" id="36087.A0A077ZI06"/>
<reference evidence="2" key="1">
    <citation type="submission" date="2014-01" db="EMBL/GenBank/DDBJ databases">
        <authorList>
            <person name="Aslett M."/>
        </authorList>
    </citation>
    <scope>NUCLEOTIDE SEQUENCE</scope>
</reference>
<dbReference type="OrthoDB" id="2499658at2759"/>
<gene>
    <name evidence="2" type="ORF">TTRE_0000834301</name>
</gene>
<name>A0A077ZI06_TRITR</name>
<accession>A0A077ZI06</accession>
<sequence>MGRLFRRVHCYSDTATGLDSGFDSTRNSADYQSTTASSLSSEDRWYQSLMLQSTARAKNLSSSSSGGSSDLSSEAAVHQGKVDTTLLHPQVGVGNLVIGSRNLPLNISVIGSDKGAPAMETISLADTNSARPFNPCSGAKYWSSRFADVPSTSTDLTKCSSLVDLATRAIEGVTQMAVSQQGSPELTSYNLVLQASRRKIVLLEERVKHLLTELSGERESKRHLEAEVSHLNDENKALSNELKAAKEELQHFTQWFHSTVENPMAYLQEPVLNDHQ</sequence>
<evidence type="ECO:0000256" key="1">
    <source>
        <dbReference type="SAM" id="Coils"/>
    </source>
</evidence>
<proteinExistence type="predicted"/>
<dbReference type="AlphaFoldDB" id="A0A077ZI06"/>
<keyword evidence="1" id="KW-0175">Coiled coil</keyword>
<protein>
    <submittedName>
        <fullName evidence="2">Uncharacterized protein</fullName>
    </submittedName>
</protein>
<reference evidence="2" key="2">
    <citation type="submission" date="2014-03" db="EMBL/GenBank/DDBJ databases">
        <title>The whipworm genome and dual-species transcriptomics of an intimate host-pathogen interaction.</title>
        <authorList>
            <person name="Foth B.J."/>
            <person name="Tsai I.J."/>
            <person name="Reid A.J."/>
            <person name="Bancroft A.J."/>
            <person name="Nichol S."/>
            <person name="Tracey A."/>
            <person name="Holroyd N."/>
            <person name="Cotton J.A."/>
            <person name="Stanley E.J."/>
            <person name="Zarowiecki M."/>
            <person name="Liu J.Z."/>
            <person name="Huckvale T."/>
            <person name="Cooper P.J."/>
            <person name="Grencis R.K."/>
            <person name="Berriman M."/>
        </authorList>
    </citation>
    <scope>NUCLEOTIDE SEQUENCE [LARGE SCALE GENOMIC DNA]</scope>
</reference>
<evidence type="ECO:0000313" key="2">
    <source>
        <dbReference type="EMBL" id="CDW60001.1"/>
    </source>
</evidence>
<keyword evidence="3" id="KW-1185">Reference proteome</keyword>
<feature type="coiled-coil region" evidence="1">
    <location>
        <begin position="193"/>
        <end position="248"/>
    </location>
</feature>
<organism evidence="2 3">
    <name type="scientific">Trichuris trichiura</name>
    <name type="common">Whipworm</name>
    <name type="synonym">Trichocephalus trichiurus</name>
    <dbReference type="NCBI Taxonomy" id="36087"/>
    <lineage>
        <taxon>Eukaryota</taxon>
        <taxon>Metazoa</taxon>
        <taxon>Ecdysozoa</taxon>
        <taxon>Nematoda</taxon>
        <taxon>Enoplea</taxon>
        <taxon>Dorylaimia</taxon>
        <taxon>Trichinellida</taxon>
        <taxon>Trichuridae</taxon>
        <taxon>Trichuris</taxon>
    </lineage>
</organism>
<evidence type="ECO:0000313" key="3">
    <source>
        <dbReference type="Proteomes" id="UP000030665"/>
    </source>
</evidence>
<dbReference type="Proteomes" id="UP000030665">
    <property type="component" value="Unassembled WGS sequence"/>
</dbReference>
<dbReference type="EMBL" id="HG806823">
    <property type="protein sequence ID" value="CDW60001.1"/>
    <property type="molecule type" value="Genomic_DNA"/>
</dbReference>